<dbReference type="Pfam" id="PF09382">
    <property type="entry name" value="RQC"/>
    <property type="match status" value="1"/>
</dbReference>
<dbReference type="EMBL" id="JBHTKL010000005">
    <property type="protein sequence ID" value="MFD1019976.1"/>
    <property type="molecule type" value="Genomic_DNA"/>
</dbReference>
<dbReference type="CDD" id="cd18794">
    <property type="entry name" value="SF2_C_RecQ"/>
    <property type="match status" value="1"/>
</dbReference>
<keyword evidence="21" id="KW-1185">Reference proteome</keyword>
<evidence type="ECO:0000313" key="21">
    <source>
        <dbReference type="Proteomes" id="UP001596990"/>
    </source>
</evidence>
<evidence type="ECO:0000256" key="14">
    <source>
        <dbReference type="ARBA" id="ARBA00023235"/>
    </source>
</evidence>
<evidence type="ECO:0000256" key="4">
    <source>
        <dbReference type="ARBA" id="ARBA00022723"/>
    </source>
</evidence>
<keyword evidence="6" id="KW-0227">DNA damage</keyword>
<dbReference type="Gene3D" id="3.40.50.300">
    <property type="entry name" value="P-loop containing nucleotide triphosphate hydrolases"/>
    <property type="match status" value="2"/>
</dbReference>
<dbReference type="Pfam" id="PF14493">
    <property type="entry name" value="HTH_40"/>
    <property type="match status" value="1"/>
</dbReference>
<dbReference type="InterPro" id="IPR018982">
    <property type="entry name" value="RQC_domain"/>
</dbReference>
<dbReference type="PROSITE" id="PS51194">
    <property type="entry name" value="HELICASE_CTER"/>
    <property type="match status" value="1"/>
</dbReference>
<feature type="domain" description="Helicase ATP-binding" evidence="18">
    <location>
        <begin position="26"/>
        <end position="195"/>
    </location>
</feature>
<dbReference type="SMART" id="SM00341">
    <property type="entry name" value="HRDC"/>
    <property type="match status" value="1"/>
</dbReference>
<keyword evidence="10" id="KW-0067">ATP-binding</keyword>
<dbReference type="EC" id="5.6.2.4" evidence="16"/>
<dbReference type="CDD" id="cd17920">
    <property type="entry name" value="DEXHc_RecQ"/>
    <property type="match status" value="1"/>
</dbReference>
<dbReference type="InterPro" id="IPR044876">
    <property type="entry name" value="HRDC_dom_sf"/>
</dbReference>
<evidence type="ECO:0000256" key="9">
    <source>
        <dbReference type="ARBA" id="ARBA00022833"/>
    </source>
</evidence>
<keyword evidence="13" id="KW-0234">DNA repair</keyword>
<dbReference type="InterPro" id="IPR036390">
    <property type="entry name" value="WH_DNA-bd_sf"/>
</dbReference>
<evidence type="ECO:0000256" key="1">
    <source>
        <dbReference type="ARBA" id="ARBA00001946"/>
    </source>
</evidence>
<evidence type="ECO:0000313" key="20">
    <source>
        <dbReference type="EMBL" id="MFD1019976.1"/>
    </source>
</evidence>
<dbReference type="InterPro" id="IPR032284">
    <property type="entry name" value="RecQ_Zn-bd"/>
</dbReference>
<evidence type="ECO:0000256" key="2">
    <source>
        <dbReference type="ARBA" id="ARBA00001947"/>
    </source>
</evidence>
<comment type="catalytic activity">
    <reaction evidence="15">
        <text>Couples ATP hydrolysis with the unwinding of duplex DNA by translocating in the 3'-5' direction.</text>
        <dbReference type="EC" id="5.6.2.4"/>
    </reaction>
</comment>
<dbReference type="InterPro" id="IPR004589">
    <property type="entry name" value="DNA_helicase_ATP-dep_RecQ"/>
</dbReference>
<dbReference type="Pfam" id="PF00270">
    <property type="entry name" value="DEAD"/>
    <property type="match status" value="1"/>
</dbReference>
<keyword evidence="4" id="KW-0479">Metal-binding</keyword>
<keyword evidence="11" id="KW-0238">DNA-binding</keyword>
<evidence type="ECO:0000256" key="16">
    <source>
        <dbReference type="NCBIfam" id="TIGR01389"/>
    </source>
</evidence>
<feature type="domain" description="Helicase C-terminal" evidence="19">
    <location>
        <begin position="218"/>
        <end position="363"/>
    </location>
</feature>
<evidence type="ECO:0000259" key="18">
    <source>
        <dbReference type="PROSITE" id="PS51192"/>
    </source>
</evidence>
<dbReference type="Gene3D" id="1.10.150.80">
    <property type="entry name" value="HRDC domain"/>
    <property type="match status" value="1"/>
</dbReference>
<dbReference type="PANTHER" id="PTHR13710:SF105">
    <property type="entry name" value="ATP-DEPENDENT DNA HELICASE Q1"/>
    <property type="match status" value="1"/>
</dbReference>
<accession>A0ABW3L2F3</accession>
<evidence type="ECO:0000256" key="13">
    <source>
        <dbReference type="ARBA" id="ARBA00023204"/>
    </source>
</evidence>
<dbReference type="Pfam" id="PF16124">
    <property type="entry name" value="RecQ_Zn_bind"/>
    <property type="match status" value="1"/>
</dbReference>
<organism evidence="20 21">
    <name type="scientific">Thalassobacillus hwangdonensis</name>
    <dbReference type="NCBI Taxonomy" id="546108"/>
    <lineage>
        <taxon>Bacteria</taxon>
        <taxon>Bacillati</taxon>
        <taxon>Bacillota</taxon>
        <taxon>Bacilli</taxon>
        <taxon>Bacillales</taxon>
        <taxon>Bacillaceae</taxon>
        <taxon>Thalassobacillus</taxon>
    </lineage>
</organism>
<dbReference type="PANTHER" id="PTHR13710">
    <property type="entry name" value="DNA HELICASE RECQ FAMILY MEMBER"/>
    <property type="match status" value="1"/>
</dbReference>
<dbReference type="Proteomes" id="UP001596990">
    <property type="component" value="Unassembled WGS sequence"/>
</dbReference>
<keyword evidence="8 20" id="KW-0347">Helicase</keyword>
<protein>
    <recommendedName>
        <fullName evidence="16">DNA helicase RecQ</fullName>
        <ecNumber evidence="16">5.6.2.4</ecNumber>
    </recommendedName>
</protein>
<sequence>MIEQARQQLQHYFGYPSFRPGQEQVISHAMNKQNTLAVMPTGGGKSICYQIPGMVMDGTAIIISPLISLMKDQVDALTALGVPATYINSSLSNEEQRQRLQDMKRNRYSFVYVAPERFDSGFFLQAIQSIKLSLIAFDEAHCISQWGHDFRPSYRSIVPTLNKLNNLPVVMALTATATTEVITDIQRLIHVQDDAVVNTGFARNNLAFRIVKGQDKRDFLSRYVKERSSESGIIYAATRKDVDYIHQFLIRKGFQAGKYHAGLNELERKQAQNDFIQDKTTIMVATNAFGMGIDKSNVRYVLHYAVPMNIESYYQEAGRAGRDGEPSECILLFSGQDVGLQKYLIEQSEMAEDKKAVEYEKLQAMVNYCHTHRCLQEYILDYFHDQTEREVCGKCSNCQYEGEKEDMTKEAQMVLSCVKRMGERFGAGMTAKVLKGSSDKRVKEFRFDQLSTYGLMGQYTEKEISSFIHFLTAEDLLNPGQGKFPSLQLTPKSLEVLTGKRNVWMKVEATHTVTTVDYHEELFDELREFRKNIAAQHELPPYVIFSDATLKDFARYLPEEKEDMLRIKGVGEKKYDQYGAKFLERISLWKDHSDAMPTKGLAAPSSFKKKTEKDQHPSHLLTYETWKQGQSIEEIAEERGMNVMTIENHIFKAASEGKDVDWSEWFDEDTETLILSTYKEMDDDKLKPLKEALPEAISYRTIRAVLTKNQ</sequence>
<dbReference type="PROSITE" id="PS51192">
    <property type="entry name" value="HELICASE_ATP_BIND_1"/>
    <property type="match status" value="1"/>
</dbReference>
<keyword evidence="9" id="KW-0862">Zinc</keyword>
<keyword evidence="12" id="KW-0233">DNA recombination</keyword>
<dbReference type="Gene3D" id="1.10.10.1390">
    <property type="entry name" value="ATP-dependent DNA helicase RecQ"/>
    <property type="match status" value="1"/>
</dbReference>
<dbReference type="Gene3D" id="1.10.10.10">
    <property type="entry name" value="Winged helix-like DNA-binding domain superfamily/Winged helix DNA-binding domain"/>
    <property type="match status" value="1"/>
</dbReference>
<keyword evidence="7" id="KW-0378">Hydrolase</keyword>
<evidence type="ECO:0000256" key="11">
    <source>
        <dbReference type="ARBA" id="ARBA00023125"/>
    </source>
</evidence>
<evidence type="ECO:0000259" key="19">
    <source>
        <dbReference type="PROSITE" id="PS51194"/>
    </source>
</evidence>
<evidence type="ECO:0000256" key="8">
    <source>
        <dbReference type="ARBA" id="ARBA00022806"/>
    </source>
</evidence>
<dbReference type="SMART" id="SM00487">
    <property type="entry name" value="DEXDc"/>
    <property type="match status" value="1"/>
</dbReference>
<comment type="cofactor">
    <cofactor evidence="1">
        <name>Mg(2+)</name>
        <dbReference type="ChEBI" id="CHEBI:18420"/>
    </cofactor>
</comment>
<dbReference type="RefSeq" id="WP_386060771.1">
    <property type="nucleotide sequence ID" value="NZ_JBHTKL010000005.1"/>
</dbReference>
<evidence type="ECO:0000256" key="7">
    <source>
        <dbReference type="ARBA" id="ARBA00022801"/>
    </source>
</evidence>
<evidence type="ECO:0000256" key="6">
    <source>
        <dbReference type="ARBA" id="ARBA00022763"/>
    </source>
</evidence>
<dbReference type="InterPro" id="IPR002121">
    <property type="entry name" value="HRDC_dom"/>
</dbReference>
<evidence type="ECO:0000256" key="15">
    <source>
        <dbReference type="ARBA" id="ARBA00034617"/>
    </source>
</evidence>
<dbReference type="SUPFAM" id="SSF47819">
    <property type="entry name" value="HRDC-like"/>
    <property type="match status" value="1"/>
</dbReference>
<dbReference type="InterPro" id="IPR027417">
    <property type="entry name" value="P-loop_NTPase"/>
</dbReference>
<evidence type="ECO:0000256" key="5">
    <source>
        <dbReference type="ARBA" id="ARBA00022741"/>
    </source>
</evidence>
<feature type="domain" description="HRDC" evidence="17">
    <location>
        <begin position="516"/>
        <end position="596"/>
    </location>
</feature>
<dbReference type="InterPro" id="IPR029491">
    <property type="entry name" value="Helicase_HTH"/>
</dbReference>
<dbReference type="Pfam" id="PF00271">
    <property type="entry name" value="Helicase_C"/>
    <property type="match status" value="1"/>
</dbReference>
<dbReference type="Pfam" id="PF00570">
    <property type="entry name" value="HRDC"/>
    <property type="match status" value="1"/>
</dbReference>
<name>A0ABW3L2F3_9BACI</name>
<evidence type="ECO:0000256" key="10">
    <source>
        <dbReference type="ARBA" id="ARBA00022840"/>
    </source>
</evidence>
<comment type="similarity">
    <text evidence="3">Belongs to the helicase family. RecQ subfamily.</text>
</comment>
<comment type="cofactor">
    <cofactor evidence="2">
        <name>Zn(2+)</name>
        <dbReference type="ChEBI" id="CHEBI:29105"/>
    </cofactor>
</comment>
<evidence type="ECO:0000259" key="17">
    <source>
        <dbReference type="PROSITE" id="PS50967"/>
    </source>
</evidence>
<dbReference type="SMART" id="SM00956">
    <property type="entry name" value="RQC"/>
    <property type="match status" value="1"/>
</dbReference>
<dbReference type="SUPFAM" id="SSF52540">
    <property type="entry name" value="P-loop containing nucleoside triphosphate hydrolases"/>
    <property type="match status" value="1"/>
</dbReference>
<dbReference type="SMART" id="SM00490">
    <property type="entry name" value="HELICc"/>
    <property type="match status" value="1"/>
</dbReference>
<dbReference type="NCBIfam" id="TIGR01389">
    <property type="entry name" value="recQ"/>
    <property type="match status" value="1"/>
</dbReference>
<proteinExistence type="inferred from homology"/>
<keyword evidence="14" id="KW-0413">Isomerase</keyword>
<evidence type="ECO:0000256" key="12">
    <source>
        <dbReference type="ARBA" id="ARBA00023172"/>
    </source>
</evidence>
<dbReference type="InterPro" id="IPR014001">
    <property type="entry name" value="Helicase_ATP-bd"/>
</dbReference>
<dbReference type="PROSITE" id="PS50967">
    <property type="entry name" value="HRDC"/>
    <property type="match status" value="1"/>
</dbReference>
<dbReference type="InterPro" id="IPR001650">
    <property type="entry name" value="Helicase_C-like"/>
</dbReference>
<evidence type="ECO:0000256" key="3">
    <source>
        <dbReference type="ARBA" id="ARBA00005446"/>
    </source>
</evidence>
<dbReference type="InterPro" id="IPR010997">
    <property type="entry name" value="HRDC-like_sf"/>
</dbReference>
<dbReference type="NCBIfam" id="TIGR00614">
    <property type="entry name" value="recQ_fam"/>
    <property type="match status" value="1"/>
</dbReference>
<keyword evidence="5" id="KW-0547">Nucleotide-binding</keyword>
<comment type="caution">
    <text evidence="20">The sequence shown here is derived from an EMBL/GenBank/DDBJ whole genome shotgun (WGS) entry which is preliminary data.</text>
</comment>
<dbReference type="InterPro" id="IPR006293">
    <property type="entry name" value="DNA_helicase_ATP-dep_RecQ_bac"/>
</dbReference>
<dbReference type="InterPro" id="IPR036388">
    <property type="entry name" value="WH-like_DNA-bd_sf"/>
</dbReference>
<gene>
    <name evidence="20" type="primary">recQ</name>
    <name evidence="20" type="ORF">ACFQ2J_12390</name>
</gene>
<dbReference type="SUPFAM" id="SSF46785">
    <property type="entry name" value="Winged helix' DNA-binding domain"/>
    <property type="match status" value="1"/>
</dbReference>
<dbReference type="InterPro" id="IPR011545">
    <property type="entry name" value="DEAD/DEAH_box_helicase_dom"/>
</dbReference>
<dbReference type="GO" id="GO:0004386">
    <property type="term" value="F:helicase activity"/>
    <property type="evidence" value="ECO:0007669"/>
    <property type="project" value="UniProtKB-KW"/>
</dbReference>
<reference evidence="21" key="1">
    <citation type="journal article" date="2019" name="Int. J. Syst. Evol. Microbiol.">
        <title>The Global Catalogue of Microorganisms (GCM) 10K type strain sequencing project: providing services to taxonomists for standard genome sequencing and annotation.</title>
        <authorList>
            <consortium name="The Broad Institute Genomics Platform"/>
            <consortium name="The Broad Institute Genome Sequencing Center for Infectious Disease"/>
            <person name="Wu L."/>
            <person name="Ma J."/>
        </authorList>
    </citation>
    <scope>NUCLEOTIDE SEQUENCE [LARGE SCALE GENOMIC DNA]</scope>
    <source>
        <strain evidence="21">CCUG 56607</strain>
    </source>
</reference>